<feature type="domain" description="GP-PDE" evidence="1">
    <location>
        <begin position="1"/>
        <end position="160"/>
    </location>
</feature>
<accession>A0A1L8R674</accession>
<dbReference type="PANTHER" id="PTHR46211:SF8">
    <property type="entry name" value="PHOSPHODIESTERASE"/>
    <property type="match status" value="1"/>
</dbReference>
<reference evidence="2 3" key="1">
    <citation type="submission" date="2014-12" db="EMBL/GenBank/DDBJ databases">
        <title>Draft genome sequences of 29 type strains of Enterococci.</title>
        <authorList>
            <person name="Zhong Z."/>
            <person name="Sun Z."/>
            <person name="Liu W."/>
            <person name="Zhang W."/>
            <person name="Zhang H."/>
        </authorList>
    </citation>
    <scope>NUCLEOTIDE SEQUENCE [LARGE SCALE GENOMIC DNA]</scope>
    <source>
        <strain evidence="2 3">DSM 21207</strain>
    </source>
</reference>
<protein>
    <recommendedName>
        <fullName evidence="1">GP-PDE domain-containing protein</fullName>
    </recommendedName>
</protein>
<evidence type="ECO:0000313" key="2">
    <source>
        <dbReference type="EMBL" id="OJG15231.1"/>
    </source>
</evidence>
<evidence type="ECO:0000313" key="3">
    <source>
        <dbReference type="Proteomes" id="UP000182835"/>
    </source>
</evidence>
<dbReference type="GO" id="GO:0006629">
    <property type="term" value="P:lipid metabolic process"/>
    <property type="evidence" value="ECO:0007669"/>
    <property type="project" value="InterPro"/>
</dbReference>
<dbReference type="CDD" id="cd08556">
    <property type="entry name" value="GDPD"/>
    <property type="match status" value="1"/>
</dbReference>
<dbReference type="AlphaFoldDB" id="A0A1L8R674"/>
<dbReference type="PROSITE" id="PS51704">
    <property type="entry name" value="GP_PDE"/>
    <property type="match status" value="1"/>
</dbReference>
<dbReference type="InterPro" id="IPR030395">
    <property type="entry name" value="GP_PDE_dom"/>
</dbReference>
<gene>
    <name evidence="2" type="ORF">RU96_GL002490</name>
</gene>
<dbReference type="PANTHER" id="PTHR46211">
    <property type="entry name" value="GLYCEROPHOSPHORYL DIESTER PHOSPHODIESTERASE"/>
    <property type="match status" value="1"/>
</dbReference>
<dbReference type="EMBL" id="JXKG01000009">
    <property type="protein sequence ID" value="OJG15231.1"/>
    <property type="molecule type" value="Genomic_DNA"/>
</dbReference>
<dbReference type="InterPro" id="IPR017946">
    <property type="entry name" value="PLC-like_Pdiesterase_TIM-brl"/>
</dbReference>
<dbReference type="Proteomes" id="UP000182835">
    <property type="component" value="Unassembled WGS sequence"/>
</dbReference>
<comment type="caution">
    <text evidence="2">The sequence shown here is derived from an EMBL/GenBank/DDBJ whole genome shotgun (WGS) entry which is preliminary data.</text>
</comment>
<dbReference type="GO" id="GO:0008081">
    <property type="term" value="F:phosphoric diester hydrolase activity"/>
    <property type="evidence" value="ECO:0007669"/>
    <property type="project" value="InterPro"/>
</dbReference>
<name>A0A1L8R674_9ENTE</name>
<evidence type="ECO:0000259" key="1">
    <source>
        <dbReference type="PROSITE" id="PS51704"/>
    </source>
</evidence>
<dbReference type="STRING" id="317010.RU96_GL002490"/>
<proteinExistence type="predicted"/>
<sequence length="169" mass="19608">MTDSEINNLKTANGDRILKLQDVFNKYKDKVHYVIELKENDLQTSLFKKIIKDNNLENNIIVQASNVKALNNLEAVFPDMKKLLLVNTQDKLESGVKEKNVDIISAEKKLMTTDNVELVHKHNKEFNVWTLNTTKEIENAIKLRVDTYFTNYTAKAIALEKKFFYKLSI</sequence>
<organism evidence="2 3">
    <name type="scientific">Enterococcus canintestini</name>
    <dbReference type="NCBI Taxonomy" id="317010"/>
    <lineage>
        <taxon>Bacteria</taxon>
        <taxon>Bacillati</taxon>
        <taxon>Bacillota</taxon>
        <taxon>Bacilli</taxon>
        <taxon>Lactobacillales</taxon>
        <taxon>Enterococcaceae</taxon>
        <taxon>Enterococcus</taxon>
    </lineage>
</organism>
<dbReference type="SUPFAM" id="SSF51695">
    <property type="entry name" value="PLC-like phosphodiesterases"/>
    <property type="match status" value="1"/>
</dbReference>
<dbReference type="Gene3D" id="3.20.20.190">
    <property type="entry name" value="Phosphatidylinositol (PI) phosphodiesterase"/>
    <property type="match status" value="1"/>
</dbReference>